<dbReference type="KEGG" id="laca:LAC1533_0553"/>
<dbReference type="EMBL" id="LT630287">
    <property type="protein sequence ID" value="SFV39973.1"/>
    <property type="molecule type" value="Genomic_DNA"/>
</dbReference>
<reference evidence="2" key="1">
    <citation type="submission" date="2016-11" db="EMBL/GenBank/DDBJ databases">
        <authorList>
            <person name="Papadimitriou K."/>
        </authorList>
    </citation>
    <scope>NUCLEOTIDE SEQUENCE [LARGE SCALE GENOMIC DNA]</scope>
    <source>
        <strain evidence="2">ACA-DC 1533</strain>
    </source>
</reference>
<dbReference type="AlphaFoldDB" id="A0A1K1KM42"/>
<proteinExistence type="predicted"/>
<accession>A0A1K1KM42</accession>
<sequence>MKSKTVLKNQWKYRNDLSNSIEQERYLSDRKKYFVNFFQ</sequence>
<protein>
    <submittedName>
        <fullName evidence="1">Uncharacterized protein</fullName>
    </submittedName>
</protein>
<dbReference type="Proteomes" id="UP000190935">
    <property type="component" value="Chromosome I"/>
</dbReference>
<organism evidence="1 2">
    <name type="scientific">Ligilactobacillus acidipiscis</name>
    <dbReference type="NCBI Taxonomy" id="89059"/>
    <lineage>
        <taxon>Bacteria</taxon>
        <taxon>Bacillati</taxon>
        <taxon>Bacillota</taxon>
        <taxon>Bacilli</taxon>
        <taxon>Lactobacillales</taxon>
        <taxon>Lactobacillaceae</taxon>
        <taxon>Ligilactobacillus</taxon>
    </lineage>
</organism>
<name>A0A1K1KM42_9LACO</name>
<evidence type="ECO:0000313" key="1">
    <source>
        <dbReference type="EMBL" id="SFV39973.1"/>
    </source>
</evidence>
<gene>
    <name evidence="1" type="ORF">LAC1533_0553</name>
</gene>
<evidence type="ECO:0000313" key="2">
    <source>
        <dbReference type="Proteomes" id="UP000190935"/>
    </source>
</evidence>